<proteinExistence type="predicted"/>
<comment type="caution">
    <text evidence="1">The sequence shown here is derived from an EMBL/GenBank/DDBJ whole genome shotgun (WGS) entry which is preliminary data.</text>
</comment>
<accession>A0A9D9HCP5</accession>
<dbReference type="Proteomes" id="UP000823619">
    <property type="component" value="Unassembled WGS sequence"/>
</dbReference>
<reference evidence="1" key="1">
    <citation type="submission" date="2020-10" db="EMBL/GenBank/DDBJ databases">
        <authorList>
            <person name="Gilroy R."/>
        </authorList>
    </citation>
    <scope>NUCLEOTIDE SEQUENCE</scope>
    <source>
        <strain evidence="1">D5-748</strain>
    </source>
</reference>
<organism evidence="1 2">
    <name type="scientific">Candidatus Cryptobacteroides merdavium</name>
    <dbReference type="NCBI Taxonomy" id="2840769"/>
    <lineage>
        <taxon>Bacteria</taxon>
        <taxon>Pseudomonadati</taxon>
        <taxon>Bacteroidota</taxon>
        <taxon>Bacteroidia</taxon>
        <taxon>Bacteroidales</taxon>
        <taxon>Candidatus Cryptobacteroides</taxon>
    </lineage>
</organism>
<gene>
    <name evidence="1" type="ORF">IAC23_05155</name>
</gene>
<sequence length="738" mass="81769">MKRFFIYASLSVLMVGGVLTGCKKEDVTGEDPGTGTTETSDFKFETTDLTQASFGVTITPEDQQMTYYYGLVSKSDYDTYGGGEMLQAANLEYFESLAAENGMTLDELLVAELRSGIQEYSTRLLDPGTEYVFYAYGISTEGEALTDVNTYGFTAPGAEFIEGVEFEITGTDITPTSFTLNVTPNNPDIFYFSDVFLASQYQEYCGGTPEGIGPFVESYLETIKASENYSQYTWPYIVSGLTFRGASSDSESFVNLLPETTYYAFAVGVANDGTVVTAATVAPISTSETPRNEYSVSNERVTDVSYSASVTATQSETFAVMMERRYFFSDTDSDADIISALYTAHGEDISDYCHADNAYVSFDHLIPGEDYYLLIFACNPDGSPKLDEGKVNLMKREVRTLAAEKTSVQFDVWVSNVDRTTATVNVSASGSGAEDETYMFNYMTESEYRELENAVEYWGTYDDMDEALQAHMNEFFDARLQEYNEGHPGAEMDMKEFLSRTLEYGASTMMPVSYGLEGLESGETYYVYLFGVKADGSYTTSAVIEEFTTVADVECAASIGFMYNQSLYGDRVYLYVYGYPSGDWDRYYMKLFPETDEWTGKTKDEVLELLQQEQAFTKSGWSVNGYVNLSATWYCYGVCFDTAGIPTDVYKMSMTVPADGGNSSGDLVPEILSDAVQSGSSSSMSLTMHDVYGLLSPVSSAVQMRAFEPVDLDGVDFSSVLLRKHVLAVPETDIRFRF</sequence>
<dbReference type="PROSITE" id="PS51257">
    <property type="entry name" value="PROKAR_LIPOPROTEIN"/>
    <property type="match status" value="1"/>
</dbReference>
<dbReference type="AlphaFoldDB" id="A0A9D9HCP5"/>
<evidence type="ECO:0000313" key="2">
    <source>
        <dbReference type="Proteomes" id="UP000823619"/>
    </source>
</evidence>
<dbReference type="EMBL" id="JADIMO010000063">
    <property type="protein sequence ID" value="MBO8445068.1"/>
    <property type="molecule type" value="Genomic_DNA"/>
</dbReference>
<protein>
    <submittedName>
        <fullName evidence="1">Uncharacterized protein</fullName>
    </submittedName>
</protein>
<reference evidence="1" key="2">
    <citation type="journal article" date="2021" name="PeerJ">
        <title>Extensive microbial diversity within the chicken gut microbiome revealed by metagenomics and culture.</title>
        <authorList>
            <person name="Gilroy R."/>
            <person name="Ravi A."/>
            <person name="Getino M."/>
            <person name="Pursley I."/>
            <person name="Horton D.L."/>
            <person name="Alikhan N.F."/>
            <person name="Baker D."/>
            <person name="Gharbi K."/>
            <person name="Hall N."/>
            <person name="Watson M."/>
            <person name="Adriaenssens E.M."/>
            <person name="Foster-Nyarko E."/>
            <person name="Jarju S."/>
            <person name="Secka A."/>
            <person name="Antonio M."/>
            <person name="Oren A."/>
            <person name="Chaudhuri R.R."/>
            <person name="La Ragione R."/>
            <person name="Hildebrand F."/>
            <person name="Pallen M.J."/>
        </authorList>
    </citation>
    <scope>NUCLEOTIDE SEQUENCE</scope>
    <source>
        <strain evidence="1">D5-748</strain>
    </source>
</reference>
<name>A0A9D9HCP5_9BACT</name>
<evidence type="ECO:0000313" key="1">
    <source>
        <dbReference type="EMBL" id="MBO8445068.1"/>
    </source>
</evidence>